<dbReference type="AlphaFoldDB" id="U3N8Z1"/>
<dbReference type="SUPFAM" id="SSF55785">
    <property type="entry name" value="PYP-like sensor domain (PAS domain)"/>
    <property type="match status" value="1"/>
</dbReference>
<dbReference type="InterPro" id="IPR035965">
    <property type="entry name" value="PAS-like_dom_sf"/>
</dbReference>
<accession>U3N8Z1</accession>
<name>U3N8Z1_9BACT</name>
<reference evidence="1" key="1">
    <citation type="journal article" date="2014" name="J. Antimicrob. Chemother.">
        <title>Effects of selective digestive decontamination (SDD) on the gut resistome.</title>
        <authorList>
            <person name="Buelow E."/>
            <person name="Gonzalez T.B."/>
            <person name="Versluis D."/>
            <person name="Oostdijk E.A."/>
            <person name="Ogilvie L.A."/>
            <person name="van Mourik M.S."/>
            <person name="Oosterink E."/>
            <person name="van Passel M.W."/>
            <person name="Smidt H."/>
            <person name="D'Andrea M.M."/>
            <person name="de Been M."/>
            <person name="Jones B.V."/>
            <person name="Willems R.J."/>
            <person name="Bonten M.J."/>
            <person name="van Schaik W."/>
        </authorList>
    </citation>
    <scope>NUCLEOTIDE SEQUENCE</scope>
</reference>
<sequence length="135" mass="15926">MIKFKSYVSFYKSIVDQDRASVVICNLKHEIIYMNPAAVISYAKRGGDKLIGRSLLDCHNPESRDKIQRVVDWFAADKSHNFVYTFHNEKLNKDVYMVALRDEGKLIGYYEKHEYRNVERVKNKVDFWAHLYKGS</sequence>
<evidence type="ECO:0008006" key="2">
    <source>
        <dbReference type="Google" id="ProtNLM"/>
    </source>
</evidence>
<organism evidence="1">
    <name type="scientific">uncultured bacterium EB2</name>
    <dbReference type="NCBI Taxonomy" id="1348855"/>
    <lineage>
        <taxon>Bacteria</taxon>
        <taxon>environmental samples</taxon>
    </lineage>
</organism>
<evidence type="ECO:0000313" key="1">
    <source>
        <dbReference type="EMBL" id="AGW28730.1"/>
    </source>
</evidence>
<protein>
    <recommendedName>
        <fullName evidence="2">Fatty acid/phospholipid synthesis protein PlsX</fullName>
    </recommendedName>
</protein>
<dbReference type="EMBL" id="KF176929">
    <property type="protein sequence ID" value="AGW28730.1"/>
    <property type="molecule type" value="Genomic_DNA"/>
</dbReference>
<proteinExistence type="predicted"/>
<dbReference type="Gene3D" id="3.30.450.20">
    <property type="entry name" value="PAS domain"/>
    <property type="match status" value="1"/>
</dbReference>